<comment type="caution">
    <text evidence="4">The sequence shown here is derived from an EMBL/GenBank/DDBJ whole genome shotgun (WGS) entry which is preliminary data.</text>
</comment>
<keyword evidence="5" id="KW-1185">Reference proteome</keyword>
<evidence type="ECO:0000313" key="5">
    <source>
        <dbReference type="Proteomes" id="UP001196068"/>
    </source>
</evidence>
<feature type="domain" description="N-acetyltransferase" evidence="3">
    <location>
        <begin position="4"/>
        <end position="150"/>
    </location>
</feature>
<proteinExistence type="predicted"/>
<name>A0AAF1JXC6_9PROT</name>
<dbReference type="CDD" id="cd04301">
    <property type="entry name" value="NAT_SF"/>
    <property type="match status" value="1"/>
</dbReference>
<evidence type="ECO:0000256" key="2">
    <source>
        <dbReference type="ARBA" id="ARBA00023315"/>
    </source>
</evidence>
<dbReference type="AlphaFoldDB" id="A0AAF1JXC6"/>
<evidence type="ECO:0000256" key="1">
    <source>
        <dbReference type="ARBA" id="ARBA00022679"/>
    </source>
</evidence>
<accession>A0AAF1JXC6</accession>
<reference evidence="4" key="1">
    <citation type="submission" date="2020-01" db="EMBL/GenBank/DDBJ databases">
        <authorList>
            <person name="Rat A."/>
        </authorList>
    </citation>
    <scope>NUCLEOTIDE SEQUENCE</scope>
    <source>
        <strain evidence="4">LMG 28251</strain>
    </source>
</reference>
<evidence type="ECO:0000259" key="3">
    <source>
        <dbReference type="PROSITE" id="PS51186"/>
    </source>
</evidence>
<dbReference type="InterPro" id="IPR016181">
    <property type="entry name" value="Acyl_CoA_acyltransferase"/>
</dbReference>
<keyword evidence="2" id="KW-0012">Acyltransferase</keyword>
<dbReference type="Gene3D" id="3.40.630.30">
    <property type="match status" value="1"/>
</dbReference>
<evidence type="ECO:0000313" key="4">
    <source>
        <dbReference type="EMBL" id="MBR0656077.1"/>
    </source>
</evidence>
<gene>
    <name evidence="4" type="ORF">GXW79_13420</name>
</gene>
<dbReference type="PROSITE" id="PS51186">
    <property type="entry name" value="GNAT"/>
    <property type="match status" value="1"/>
</dbReference>
<dbReference type="PANTHER" id="PTHR43877">
    <property type="entry name" value="AMINOALKYLPHOSPHONATE N-ACETYLTRANSFERASE-RELATED-RELATED"/>
    <property type="match status" value="1"/>
</dbReference>
<dbReference type="Pfam" id="PF00583">
    <property type="entry name" value="Acetyltransf_1"/>
    <property type="match status" value="1"/>
</dbReference>
<protein>
    <submittedName>
        <fullName evidence="4">GNAT family N-acetyltransferase</fullName>
    </submittedName>
</protein>
<dbReference type="InterPro" id="IPR050832">
    <property type="entry name" value="Bact_Acetyltransf"/>
</dbReference>
<dbReference type="Proteomes" id="UP001196068">
    <property type="component" value="Unassembled WGS sequence"/>
</dbReference>
<dbReference type="EMBL" id="JAAEDH010000015">
    <property type="protein sequence ID" value="MBR0656077.1"/>
    <property type="molecule type" value="Genomic_DNA"/>
</dbReference>
<organism evidence="4 5">
    <name type="scientific">Plastoroseomonas arctica</name>
    <dbReference type="NCBI Taxonomy" id="1509237"/>
    <lineage>
        <taxon>Bacteria</taxon>
        <taxon>Pseudomonadati</taxon>
        <taxon>Pseudomonadota</taxon>
        <taxon>Alphaproteobacteria</taxon>
        <taxon>Acetobacterales</taxon>
        <taxon>Acetobacteraceae</taxon>
        <taxon>Plastoroseomonas</taxon>
    </lineage>
</organism>
<reference evidence="4" key="2">
    <citation type="journal article" date="2021" name="Syst. Appl. Microbiol.">
        <title>Roseomonas hellenica sp. nov., isolated from roots of wild-growing Alkanna tinctoria.</title>
        <authorList>
            <person name="Rat A."/>
            <person name="Naranjo H.D."/>
            <person name="Lebbe L."/>
            <person name="Cnockaert M."/>
            <person name="Krigas N."/>
            <person name="Grigoriadou K."/>
            <person name="Maloupa E."/>
            <person name="Willems A."/>
        </authorList>
    </citation>
    <scope>NUCLEOTIDE SEQUENCE</scope>
    <source>
        <strain evidence="4">LMG 28251</strain>
    </source>
</reference>
<sequence>MTMITAAHLDPADAIPLIAAYGAEMRGLLHGTTHARAEDAAALLDGTLLLGAFADGVPVGFLVMVELPEIVFARRCGQIEDLFILPAHRRRGAARVLLAAAEAEARTRGHSHLRWFVPEADAAAVALYERVASRAAWRGYILRLDADASL</sequence>
<dbReference type="SUPFAM" id="SSF55729">
    <property type="entry name" value="Acyl-CoA N-acyltransferases (Nat)"/>
    <property type="match status" value="1"/>
</dbReference>
<dbReference type="InterPro" id="IPR000182">
    <property type="entry name" value="GNAT_dom"/>
</dbReference>
<dbReference type="GO" id="GO:0016747">
    <property type="term" value="F:acyltransferase activity, transferring groups other than amino-acyl groups"/>
    <property type="evidence" value="ECO:0007669"/>
    <property type="project" value="InterPro"/>
</dbReference>
<dbReference type="RefSeq" id="WP_211874924.1">
    <property type="nucleotide sequence ID" value="NZ_JAAEDH010000015.1"/>
</dbReference>
<keyword evidence="1" id="KW-0808">Transferase</keyword>